<evidence type="ECO:0000256" key="5">
    <source>
        <dbReference type="ARBA" id="ARBA00023136"/>
    </source>
</evidence>
<accession>A0A549SD95</accession>
<keyword evidence="3 6" id="KW-0812">Transmembrane</keyword>
<dbReference type="Pfam" id="PF09335">
    <property type="entry name" value="VTT_dom"/>
    <property type="match status" value="1"/>
</dbReference>
<comment type="subcellular location">
    <subcellularLocation>
        <location evidence="1">Cell membrane</location>
        <topology evidence="1">Multi-pass membrane protein</topology>
    </subcellularLocation>
</comment>
<name>A0A549SD95_METSR</name>
<feature type="domain" description="VTT" evidence="7">
    <location>
        <begin position="36"/>
        <end position="162"/>
    </location>
</feature>
<keyword evidence="5 6" id="KW-0472">Membrane</keyword>
<feature type="transmembrane region" description="Helical" evidence="6">
    <location>
        <begin position="17"/>
        <end position="35"/>
    </location>
</feature>
<dbReference type="Proteomes" id="UP000316781">
    <property type="component" value="Unassembled WGS sequence"/>
</dbReference>
<proteinExistence type="predicted"/>
<feature type="transmembrane region" description="Helical" evidence="6">
    <location>
        <begin position="56"/>
        <end position="77"/>
    </location>
</feature>
<evidence type="ECO:0000313" key="9">
    <source>
        <dbReference type="Proteomes" id="UP000316781"/>
    </source>
</evidence>
<evidence type="ECO:0000256" key="3">
    <source>
        <dbReference type="ARBA" id="ARBA00022692"/>
    </source>
</evidence>
<comment type="caution">
    <text evidence="8">The sequence shown here is derived from an EMBL/GenBank/DDBJ whole genome shotgun (WGS) entry which is preliminary data.</text>
</comment>
<dbReference type="InterPro" id="IPR051311">
    <property type="entry name" value="DedA_domain"/>
</dbReference>
<dbReference type="GO" id="GO:0005886">
    <property type="term" value="C:plasma membrane"/>
    <property type="evidence" value="ECO:0007669"/>
    <property type="project" value="UniProtKB-SubCell"/>
</dbReference>
<keyword evidence="4 6" id="KW-1133">Transmembrane helix</keyword>
<dbReference type="EMBL" id="VJMF01000103">
    <property type="protein sequence ID" value="TRL25522.1"/>
    <property type="molecule type" value="Genomic_DNA"/>
</dbReference>
<evidence type="ECO:0000256" key="2">
    <source>
        <dbReference type="ARBA" id="ARBA00022475"/>
    </source>
</evidence>
<evidence type="ECO:0000313" key="8">
    <source>
        <dbReference type="EMBL" id="TRL25522.1"/>
    </source>
</evidence>
<feature type="transmembrane region" description="Helical" evidence="6">
    <location>
        <begin position="174"/>
        <end position="194"/>
    </location>
</feature>
<dbReference type="RefSeq" id="WP_142864517.1">
    <property type="nucleotide sequence ID" value="NZ_VJMF01000103.1"/>
</dbReference>
<gene>
    <name evidence="8" type="ORF">FM996_20175</name>
</gene>
<dbReference type="AlphaFoldDB" id="A0A549SD95"/>
<protein>
    <submittedName>
        <fullName evidence="8">DedA family protein</fullName>
    </submittedName>
</protein>
<evidence type="ECO:0000256" key="1">
    <source>
        <dbReference type="ARBA" id="ARBA00004651"/>
    </source>
</evidence>
<sequence>MSGLIDEAQIVSILTTYGYWAIFFIVALESAGIPLPGETTLVGAAIYAGHSGNMDIGLVIAAAAAGAILGDNIGYWVGREFGVRLLMRYGSHVGVGPPQLRLGQYLFMRWGGAIVFFGRFIALLRILAAVLAGANRFDPLKFLFYNAAGGICWSLVFGLGGYIFGAAIQRLAGPFGWLGFAVAAIGAFVLWRYWKIHEERLTKEAEAHFERIDYRRP</sequence>
<feature type="transmembrane region" description="Helical" evidence="6">
    <location>
        <begin position="143"/>
        <end position="168"/>
    </location>
</feature>
<dbReference type="PANTHER" id="PTHR42709:SF6">
    <property type="entry name" value="UNDECAPRENYL PHOSPHATE TRANSPORTER A"/>
    <property type="match status" value="1"/>
</dbReference>
<evidence type="ECO:0000256" key="4">
    <source>
        <dbReference type="ARBA" id="ARBA00022989"/>
    </source>
</evidence>
<feature type="transmembrane region" description="Helical" evidence="6">
    <location>
        <begin position="110"/>
        <end position="131"/>
    </location>
</feature>
<keyword evidence="2" id="KW-1003">Cell membrane</keyword>
<evidence type="ECO:0000259" key="7">
    <source>
        <dbReference type="Pfam" id="PF09335"/>
    </source>
</evidence>
<dbReference type="PANTHER" id="PTHR42709">
    <property type="entry name" value="ALKALINE PHOSPHATASE LIKE PROTEIN"/>
    <property type="match status" value="1"/>
</dbReference>
<reference evidence="8 9" key="1">
    <citation type="submission" date="2019-07" db="EMBL/GenBank/DDBJ databases">
        <title>Ln-dependent methylotrophs.</title>
        <authorList>
            <person name="Tani A."/>
        </authorList>
    </citation>
    <scope>NUCLEOTIDE SEQUENCE [LARGE SCALE GENOMIC DNA]</scope>
    <source>
        <strain evidence="8 9">SM89A</strain>
    </source>
</reference>
<evidence type="ECO:0000256" key="6">
    <source>
        <dbReference type="SAM" id="Phobius"/>
    </source>
</evidence>
<dbReference type="InterPro" id="IPR032816">
    <property type="entry name" value="VTT_dom"/>
</dbReference>
<organism evidence="8 9">
    <name type="scientific">Methylosinus sporium</name>
    <dbReference type="NCBI Taxonomy" id="428"/>
    <lineage>
        <taxon>Bacteria</taxon>
        <taxon>Pseudomonadati</taxon>
        <taxon>Pseudomonadota</taxon>
        <taxon>Alphaproteobacteria</taxon>
        <taxon>Hyphomicrobiales</taxon>
        <taxon>Methylocystaceae</taxon>
        <taxon>Methylosinus</taxon>
    </lineage>
</organism>